<proteinExistence type="predicted"/>
<name>A0A9Q0YDW8_HOLLE</name>
<sequence>MHTVLYFFQNPDQDDIPYPLTRKEAFHFLENVLLISDPAKLLKKDSVMFLNTFIHGMTTKIPFTSIPDVSKPINDKHLPTFAECKEAIFSREGGDCFYKNIFLKLCLI</sequence>
<reference evidence="1" key="1">
    <citation type="submission" date="2021-10" db="EMBL/GenBank/DDBJ databases">
        <title>Tropical sea cucumber genome reveals ecological adaptation and Cuvierian tubules defense mechanism.</title>
        <authorList>
            <person name="Chen T."/>
        </authorList>
    </citation>
    <scope>NUCLEOTIDE SEQUENCE</scope>
    <source>
        <strain evidence="1">Nanhai2018</strain>
        <tissue evidence="1">Muscle</tissue>
    </source>
</reference>
<evidence type="ECO:0000313" key="1">
    <source>
        <dbReference type="EMBL" id="KAJ8018222.1"/>
    </source>
</evidence>
<evidence type="ECO:0000313" key="2">
    <source>
        <dbReference type="Proteomes" id="UP001152320"/>
    </source>
</evidence>
<organism evidence="1 2">
    <name type="scientific">Holothuria leucospilota</name>
    <name type="common">Black long sea cucumber</name>
    <name type="synonym">Mertensiothuria leucospilota</name>
    <dbReference type="NCBI Taxonomy" id="206669"/>
    <lineage>
        <taxon>Eukaryota</taxon>
        <taxon>Metazoa</taxon>
        <taxon>Echinodermata</taxon>
        <taxon>Eleutherozoa</taxon>
        <taxon>Echinozoa</taxon>
        <taxon>Holothuroidea</taxon>
        <taxon>Aspidochirotacea</taxon>
        <taxon>Aspidochirotida</taxon>
        <taxon>Holothuriidae</taxon>
        <taxon>Holothuria</taxon>
    </lineage>
</organism>
<comment type="caution">
    <text evidence="1">The sequence shown here is derived from an EMBL/GenBank/DDBJ whole genome shotgun (WGS) entry which is preliminary data.</text>
</comment>
<gene>
    <name evidence="1" type="ORF">HOLleu_43913</name>
</gene>
<accession>A0A9Q0YDW8</accession>
<dbReference type="EMBL" id="JAIZAY010000526">
    <property type="protein sequence ID" value="KAJ8018222.1"/>
    <property type="molecule type" value="Genomic_DNA"/>
</dbReference>
<keyword evidence="2" id="KW-1185">Reference proteome</keyword>
<dbReference type="AlphaFoldDB" id="A0A9Q0YDW8"/>
<dbReference type="Proteomes" id="UP001152320">
    <property type="component" value="Unassembled WGS sequence"/>
</dbReference>
<dbReference type="OrthoDB" id="10260017at2759"/>
<protein>
    <submittedName>
        <fullName evidence="1">Uncharacterized protein</fullName>
    </submittedName>
</protein>